<protein>
    <submittedName>
        <fullName evidence="2">Uncharacterized protein</fullName>
    </submittedName>
</protein>
<feature type="region of interest" description="Disordered" evidence="1">
    <location>
        <begin position="69"/>
        <end position="98"/>
    </location>
</feature>
<evidence type="ECO:0000313" key="2">
    <source>
        <dbReference type="EMBL" id="GKU96863.1"/>
    </source>
</evidence>
<dbReference type="PANTHER" id="PTHR36045">
    <property type="entry name" value="OS04G0558500 PROTEIN"/>
    <property type="match status" value="1"/>
</dbReference>
<comment type="caution">
    <text evidence="2">The sequence shown here is derived from an EMBL/GenBank/DDBJ whole genome shotgun (WGS) entry which is preliminary data.</text>
</comment>
<dbReference type="AlphaFoldDB" id="A0AAV5I6W0"/>
<dbReference type="Proteomes" id="UP001054252">
    <property type="component" value="Unassembled WGS sequence"/>
</dbReference>
<gene>
    <name evidence="2" type="ORF">SLEP1_g10047</name>
</gene>
<feature type="region of interest" description="Disordered" evidence="1">
    <location>
        <begin position="1"/>
        <end position="28"/>
    </location>
</feature>
<dbReference type="EMBL" id="BPVZ01000010">
    <property type="protein sequence ID" value="GKU96863.1"/>
    <property type="molecule type" value="Genomic_DNA"/>
</dbReference>
<organism evidence="2 3">
    <name type="scientific">Rubroshorea leprosula</name>
    <dbReference type="NCBI Taxonomy" id="152421"/>
    <lineage>
        <taxon>Eukaryota</taxon>
        <taxon>Viridiplantae</taxon>
        <taxon>Streptophyta</taxon>
        <taxon>Embryophyta</taxon>
        <taxon>Tracheophyta</taxon>
        <taxon>Spermatophyta</taxon>
        <taxon>Magnoliopsida</taxon>
        <taxon>eudicotyledons</taxon>
        <taxon>Gunneridae</taxon>
        <taxon>Pentapetalae</taxon>
        <taxon>rosids</taxon>
        <taxon>malvids</taxon>
        <taxon>Malvales</taxon>
        <taxon>Dipterocarpaceae</taxon>
        <taxon>Rubroshorea</taxon>
    </lineage>
</organism>
<proteinExistence type="predicted"/>
<dbReference type="PANTHER" id="PTHR36045:SF2">
    <property type="entry name" value="OS04G0558500 PROTEIN"/>
    <property type="match status" value="1"/>
</dbReference>
<evidence type="ECO:0000256" key="1">
    <source>
        <dbReference type="SAM" id="MobiDB-lite"/>
    </source>
</evidence>
<accession>A0AAV5I6W0</accession>
<keyword evidence="3" id="KW-1185">Reference proteome</keyword>
<reference evidence="2 3" key="1">
    <citation type="journal article" date="2021" name="Commun. Biol.">
        <title>The genome of Shorea leprosula (Dipterocarpaceae) highlights the ecological relevance of drought in aseasonal tropical rainforests.</title>
        <authorList>
            <person name="Ng K.K.S."/>
            <person name="Kobayashi M.J."/>
            <person name="Fawcett J.A."/>
            <person name="Hatakeyama M."/>
            <person name="Paape T."/>
            <person name="Ng C.H."/>
            <person name="Ang C.C."/>
            <person name="Tnah L.H."/>
            <person name="Lee C.T."/>
            <person name="Nishiyama T."/>
            <person name="Sese J."/>
            <person name="O'Brien M.J."/>
            <person name="Copetti D."/>
            <person name="Mohd Noor M.I."/>
            <person name="Ong R.C."/>
            <person name="Putra M."/>
            <person name="Sireger I.Z."/>
            <person name="Indrioko S."/>
            <person name="Kosugi Y."/>
            <person name="Izuno A."/>
            <person name="Isagi Y."/>
            <person name="Lee S.L."/>
            <person name="Shimizu K.K."/>
        </authorList>
    </citation>
    <scope>NUCLEOTIDE SEQUENCE [LARGE SCALE GENOMIC DNA]</scope>
    <source>
        <strain evidence="2">214</strain>
    </source>
</reference>
<evidence type="ECO:0000313" key="3">
    <source>
        <dbReference type="Proteomes" id="UP001054252"/>
    </source>
</evidence>
<name>A0AAV5I6W0_9ROSI</name>
<sequence length="98" mass="10827">MALSNGPSTRDAHVDIRISGSEPQPELEDDLEKLESDLHKMAQKILEYRTTLPDQLKATLVTVLSSQRPILPGTELDSDPGPSDERCNSEFDASINHN</sequence>